<protein>
    <recommendedName>
        <fullName evidence="5">Embryo defective 2759</fullName>
    </recommendedName>
</protein>
<dbReference type="PANTHER" id="PTHR48223:SF1">
    <property type="entry name" value="ABC TRANSMEMBRANE TYPE-1 DOMAIN-CONTAINING PROTEIN"/>
    <property type="match status" value="1"/>
</dbReference>
<feature type="region of interest" description="Disordered" evidence="1">
    <location>
        <begin position="1"/>
        <end position="22"/>
    </location>
</feature>
<feature type="transmembrane region" description="Helical" evidence="2">
    <location>
        <begin position="213"/>
        <end position="237"/>
    </location>
</feature>
<keyword evidence="2" id="KW-0472">Membrane</keyword>
<sequence>MALVAHQIQSRHSPLSLQHKSGSRSPQKLVLLPVKLQFLPRARGFDLAKRRPFMVLSFKGISQNDESECRDGSSRFSKNPVQLSHMKEDQQEIIAKPFDAQNHLSYSFQDSKERSLAIKELFKKWLIILRTQKQSQKIDKLSGKGPIQTAVPESMQVKVKTGTLKFLQSACTLFLGLDASISLPLAIFIPWFLTIRLLYGAEVTKELTPLWVFGPLIASLYIKIVKGLCSFYAFCFIEVVKLVKNLPHYCQLAYNYIYEGKIKSLLLTKLIKPFVDIKNMGAKEALRRQFKRLEERFLEQYLDFIESIWPYYWRTLMFLKKTNFI</sequence>
<feature type="compositionally biased region" description="Polar residues" evidence="1">
    <location>
        <begin position="7"/>
        <end position="22"/>
    </location>
</feature>
<gene>
    <name evidence="3" type="ORF">HPP92_001142</name>
</gene>
<evidence type="ECO:0000313" key="3">
    <source>
        <dbReference type="EMBL" id="KAG0501070.1"/>
    </source>
</evidence>
<evidence type="ECO:0000313" key="4">
    <source>
        <dbReference type="Proteomes" id="UP000639772"/>
    </source>
</evidence>
<reference evidence="3 4" key="1">
    <citation type="journal article" date="2020" name="Nat. Food">
        <title>A phased Vanilla planifolia genome enables genetic improvement of flavour and production.</title>
        <authorList>
            <person name="Hasing T."/>
            <person name="Tang H."/>
            <person name="Brym M."/>
            <person name="Khazi F."/>
            <person name="Huang T."/>
            <person name="Chambers A.H."/>
        </authorList>
    </citation>
    <scope>NUCLEOTIDE SEQUENCE [LARGE SCALE GENOMIC DNA]</scope>
    <source>
        <tissue evidence="3">Leaf</tissue>
    </source>
</reference>
<evidence type="ECO:0000256" key="1">
    <source>
        <dbReference type="SAM" id="MobiDB-lite"/>
    </source>
</evidence>
<comment type="caution">
    <text evidence="3">The sequence shown here is derived from an EMBL/GenBank/DDBJ whole genome shotgun (WGS) entry which is preliminary data.</text>
</comment>
<feature type="transmembrane region" description="Helical" evidence="2">
    <location>
        <begin position="170"/>
        <end position="193"/>
    </location>
</feature>
<accession>A0A835VL41</accession>
<dbReference type="PANTHER" id="PTHR48223">
    <property type="entry name" value="DEFECTIVE 2759, PUTATIVE ISOFORM 1-RELATED"/>
    <property type="match status" value="1"/>
</dbReference>
<dbReference type="OrthoDB" id="748739at2759"/>
<dbReference type="AlphaFoldDB" id="A0A835VL41"/>
<dbReference type="EMBL" id="JADCNM010000001">
    <property type="protein sequence ID" value="KAG0501070.1"/>
    <property type="molecule type" value="Genomic_DNA"/>
</dbReference>
<keyword evidence="2" id="KW-1133">Transmembrane helix</keyword>
<name>A0A835VL41_VANPL</name>
<dbReference type="Proteomes" id="UP000639772">
    <property type="component" value="Chromosome 1"/>
</dbReference>
<keyword evidence="2" id="KW-0812">Transmembrane</keyword>
<organism evidence="3 4">
    <name type="scientific">Vanilla planifolia</name>
    <name type="common">Vanilla</name>
    <dbReference type="NCBI Taxonomy" id="51239"/>
    <lineage>
        <taxon>Eukaryota</taxon>
        <taxon>Viridiplantae</taxon>
        <taxon>Streptophyta</taxon>
        <taxon>Embryophyta</taxon>
        <taxon>Tracheophyta</taxon>
        <taxon>Spermatophyta</taxon>
        <taxon>Magnoliopsida</taxon>
        <taxon>Liliopsida</taxon>
        <taxon>Asparagales</taxon>
        <taxon>Orchidaceae</taxon>
        <taxon>Vanilloideae</taxon>
        <taxon>Vanilleae</taxon>
        <taxon>Vanilla</taxon>
    </lineage>
</organism>
<evidence type="ECO:0008006" key="5">
    <source>
        <dbReference type="Google" id="ProtNLM"/>
    </source>
</evidence>
<evidence type="ECO:0000256" key="2">
    <source>
        <dbReference type="SAM" id="Phobius"/>
    </source>
</evidence>
<proteinExistence type="predicted"/>